<protein>
    <submittedName>
        <fullName evidence="4">Uncharacterized protein</fullName>
    </submittedName>
</protein>
<dbReference type="InterPro" id="IPR001611">
    <property type="entry name" value="Leu-rich_rpt"/>
</dbReference>
<dbReference type="InterPro" id="IPR032675">
    <property type="entry name" value="LRR_dom_sf"/>
</dbReference>
<dbReference type="EMBL" id="JAODUO010000847">
    <property type="protein sequence ID" value="KAK2173845.1"/>
    <property type="molecule type" value="Genomic_DNA"/>
</dbReference>
<evidence type="ECO:0000313" key="5">
    <source>
        <dbReference type="Proteomes" id="UP001209878"/>
    </source>
</evidence>
<dbReference type="PANTHER" id="PTHR46652">
    <property type="entry name" value="LEUCINE-RICH REPEAT AND IQ DOMAIN-CONTAINING PROTEIN 1-RELATED"/>
    <property type="match status" value="1"/>
</dbReference>
<dbReference type="AlphaFoldDB" id="A0AAD9NKY4"/>
<dbReference type="SMART" id="SM00365">
    <property type="entry name" value="LRR_SD22"/>
    <property type="match status" value="6"/>
</dbReference>
<name>A0AAD9NKY4_RIDPI</name>
<evidence type="ECO:0000313" key="4">
    <source>
        <dbReference type="EMBL" id="KAK2173845.1"/>
    </source>
</evidence>
<dbReference type="InterPro" id="IPR050836">
    <property type="entry name" value="SDS22/Internalin_LRR"/>
</dbReference>
<dbReference type="SUPFAM" id="SSF52058">
    <property type="entry name" value="L domain-like"/>
    <property type="match status" value="1"/>
</dbReference>
<dbReference type="PANTHER" id="PTHR46652:SF7">
    <property type="entry name" value="LEUCINE-RICH REPEAT AND IQ DOMAIN-CONTAINING PROTEIN 1"/>
    <property type="match status" value="1"/>
</dbReference>
<evidence type="ECO:0000256" key="2">
    <source>
        <dbReference type="ARBA" id="ARBA00022737"/>
    </source>
</evidence>
<comment type="caution">
    <text evidence="4">The sequence shown here is derived from an EMBL/GenBank/DDBJ whole genome shotgun (WGS) entry which is preliminary data.</text>
</comment>
<feature type="compositionally biased region" description="Polar residues" evidence="3">
    <location>
        <begin position="345"/>
        <end position="358"/>
    </location>
</feature>
<dbReference type="Proteomes" id="UP001209878">
    <property type="component" value="Unassembled WGS sequence"/>
</dbReference>
<organism evidence="4 5">
    <name type="scientific">Ridgeia piscesae</name>
    <name type="common">Tubeworm</name>
    <dbReference type="NCBI Taxonomy" id="27915"/>
    <lineage>
        <taxon>Eukaryota</taxon>
        <taxon>Metazoa</taxon>
        <taxon>Spiralia</taxon>
        <taxon>Lophotrochozoa</taxon>
        <taxon>Annelida</taxon>
        <taxon>Polychaeta</taxon>
        <taxon>Sedentaria</taxon>
        <taxon>Canalipalpata</taxon>
        <taxon>Sabellida</taxon>
        <taxon>Siboglinidae</taxon>
        <taxon>Ridgeia</taxon>
    </lineage>
</organism>
<evidence type="ECO:0000256" key="3">
    <source>
        <dbReference type="SAM" id="MobiDB-lite"/>
    </source>
</evidence>
<dbReference type="InterPro" id="IPR003591">
    <property type="entry name" value="Leu-rich_rpt_typical-subtyp"/>
</dbReference>
<evidence type="ECO:0000256" key="1">
    <source>
        <dbReference type="ARBA" id="ARBA00022614"/>
    </source>
</evidence>
<dbReference type="Gene3D" id="3.80.10.10">
    <property type="entry name" value="Ribonuclease Inhibitor"/>
    <property type="match status" value="2"/>
</dbReference>
<proteinExistence type="predicted"/>
<keyword evidence="2" id="KW-0677">Repeat</keyword>
<dbReference type="SMART" id="SM00369">
    <property type="entry name" value="LRR_TYP"/>
    <property type="match status" value="4"/>
</dbReference>
<accession>A0AAD9NKY4</accession>
<dbReference type="PROSITE" id="PS51450">
    <property type="entry name" value="LRR"/>
    <property type="match status" value="4"/>
</dbReference>
<dbReference type="Pfam" id="PF13855">
    <property type="entry name" value="LRR_8"/>
    <property type="match status" value="2"/>
</dbReference>
<keyword evidence="5" id="KW-1185">Reference proteome</keyword>
<reference evidence="4" key="1">
    <citation type="journal article" date="2023" name="Mol. Biol. Evol.">
        <title>Third-Generation Sequencing Reveals the Adaptive Role of the Epigenome in Three Deep-Sea Polychaetes.</title>
        <authorList>
            <person name="Perez M."/>
            <person name="Aroh O."/>
            <person name="Sun Y."/>
            <person name="Lan Y."/>
            <person name="Juniper S.K."/>
            <person name="Young C.R."/>
            <person name="Angers B."/>
            <person name="Qian P.Y."/>
        </authorList>
    </citation>
    <scope>NUCLEOTIDE SEQUENCE</scope>
    <source>
        <strain evidence="4">R07B-5</strain>
    </source>
</reference>
<feature type="compositionally biased region" description="Basic and acidic residues" evidence="3">
    <location>
        <begin position="260"/>
        <end position="271"/>
    </location>
</feature>
<gene>
    <name evidence="4" type="ORF">NP493_847g00025</name>
</gene>
<sequence length="413" mass="46262">MSTLDVDTVTRVAEEKPEVLKKLTVRDKDIDFIDDLSACVELERLDASQNAIEEASGLKRCLKLTWLNLATNKLTSMHFVYKMKNLTVLNIGNNLVEDMSPVSNLTKLKALILNKNRISEVCDLHKLKSLNTLVLSHNAISDIDVSSLGALTKLQLSHNCLRKFPDIAENGELKQLSLNDNKIHKIPARCIGDNMRLEIVDLGKNELNLLVSMKRLSHIHSLRQLNLRGNELCNNERYLSKIRKWFTNLEVLDTRPFAETSKKTPLKEQRDSKKRKQRDLDIEDDDDSEKKMKTEKKMKPLQESPAMNGDKSKKRRKKDAEAKREVVLPPDTAIRLNKEDLANDGSGTTATGQSPVSSHDQKLKGVSALKEKKSGVVAIKRVKKKGKHKGAMGDVIADISCSVDVGSGIGSSW</sequence>
<keyword evidence="1" id="KW-0433">Leucine-rich repeat</keyword>
<feature type="region of interest" description="Disordered" evidence="3">
    <location>
        <begin position="260"/>
        <end position="368"/>
    </location>
</feature>
<feature type="compositionally biased region" description="Basic and acidic residues" evidence="3">
    <location>
        <begin position="288"/>
        <end position="300"/>
    </location>
</feature>
<feature type="compositionally biased region" description="Basic and acidic residues" evidence="3">
    <location>
        <begin position="359"/>
        <end position="368"/>
    </location>
</feature>